<dbReference type="EMBL" id="JAJEQN010000001">
    <property type="protein sequence ID" value="MCC2220033.1"/>
    <property type="molecule type" value="Genomic_DNA"/>
</dbReference>
<organism evidence="3 4">
    <name type="scientific">Anthropogastromicrobium aceti</name>
    <dbReference type="NCBI Taxonomy" id="2981768"/>
    <lineage>
        <taxon>Bacteria</taxon>
        <taxon>Bacillati</taxon>
        <taxon>Bacillota</taxon>
        <taxon>Clostridia</taxon>
        <taxon>Lachnospirales</taxon>
        <taxon>Lachnospiraceae</taxon>
        <taxon>Anthropogastromicrobium</taxon>
    </lineage>
</organism>
<keyword evidence="1" id="KW-0238">DNA-binding</keyword>
<keyword evidence="4" id="KW-1185">Reference proteome</keyword>
<dbReference type="AlphaFoldDB" id="A0AAE3E1P1"/>
<comment type="caution">
    <text evidence="3">The sequence shown here is derived from an EMBL/GenBank/DDBJ whole genome shotgun (WGS) entry which is preliminary data.</text>
</comment>
<dbReference type="GO" id="GO:0003677">
    <property type="term" value="F:DNA binding"/>
    <property type="evidence" value="ECO:0007669"/>
    <property type="project" value="UniProtKB-KW"/>
</dbReference>
<feature type="domain" description="Cas12f1-like TNB" evidence="2">
    <location>
        <begin position="418"/>
        <end position="482"/>
    </location>
</feature>
<protein>
    <submittedName>
        <fullName evidence="3">Transposase</fullName>
    </submittedName>
</protein>
<proteinExistence type="predicted"/>
<reference evidence="3 4" key="1">
    <citation type="submission" date="2021-10" db="EMBL/GenBank/DDBJ databases">
        <title>Anaerobic single-cell dispensing facilitates the cultivation of human gut bacteria.</title>
        <authorList>
            <person name="Afrizal A."/>
        </authorList>
    </citation>
    <scope>NUCLEOTIDE SEQUENCE [LARGE SCALE GENOMIC DNA]</scope>
    <source>
        <strain evidence="3 4">CLA-AA-H224</strain>
    </source>
</reference>
<evidence type="ECO:0000256" key="1">
    <source>
        <dbReference type="ARBA" id="ARBA00023125"/>
    </source>
</evidence>
<evidence type="ECO:0000259" key="2">
    <source>
        <dbReference type="Pfam" id="PF07282"/>
    </source>
</evidence>
<name>A0AAE3E1P1_9FIRM</name>
<evidence type="ECO:0000313" key="3">
    <source>
        <dbReference type="EMBL" id="MCC2220033.1"/>
    </source>
</evidence>
<gene>
    <name evidence="3" type="ORF">LKD48_00015</name>
</gene>
<evidence type="ECO:0000313" key="4">
    <source>
        <dbReference type="Proteomes" id="UP001198200"/>
    </source>
</evidence>
<dbReference type="Pfam" id="PF07282">
    <property type="entry name" value="Cas12f1-like_TNB"/>
    <property type="match status" value="1"/>
</dbReference>
<dbReference type="Proteomes" id="UP001198200">
    <property type="component" value="Unassembled WGS sequence"/>
</dbReference>
<accession>A0AAE3E1P1</accession>
<dbReference type="RefSeq" id="WP_308730754.1">
    <property type="nucleotide sequence ID" value="NZ_JAJEQN010000001.1"/>
</dbReference>
<dbReference type="InterPro" id="IPR010095">
    <property type="entry name" value="Cas12f1-like_TNB"/>
</dbReference>
<sequence length="528" mass="60827">MPKAKKKKNSSFQTTITKSVFLYGRPNKEKLVILQQMQNSYTALINRDIDLLEKNPDIVLQLVKNDKKDPQMRKLEKAIRPEGINSAFCQNAFDAAVVQVSGRLNNIRLDLLSEGRGIFAQSKVLFAMSVMGCSKQKMEETMRQIEGMFYEDCTKTLHEMSEKEFSDLQLEFQERYATKSLEYRVPKLRFVSVPLDLRLMKIEQSTDTKMPYVIIITNPLKTRQRITIPLDTSGHFLHKIQNNKMAGMVLMQIRKGNLRIGWSYDSTRQQPATTNCIGVDTGISDCFHTSDGRAIGSMSPVIDFYHEEVEPAFAELASLRNKKRKIKHFLRKHDLPEDVRRSLIKKMDRLERMIQTAKAPYRKKRCYYARLDHEIKKSVTTYVDSISKDTLTAIEKLDIKEFNKSRKVNGMFSTFARGKLQRKLMEALNQKGCDFFEVAPDFTSQVCPVCSNMNAENRHSKGFCCTSCGYHDDADHVGAVNIRNRAGDREILELCKEHQYSHKNLQNAIRIVYEKRHVAYKTKQAASA</sequence>